<keyword evidence="3" id="KW-1185">Reference proteome</keyword>
<organism evidence="2 3">
    <name type="scientific">Kipferlia bialata</name>
    <dbReference type="NCBI Taxonomy" id="797122"/>
    <lineage>
        <taxon>Eukaryota</taxon>
        <taxon>Metamonada</taxon>
        <taxon>Carpediemonas-like organisms</taxon>
        <taxon>Kipferlia</taxon>
    </lineage>
</organism>
<dbReference type="Proteomes" id="UP000265618">
    <property type="component" value="Unassembled WGS sequence"/>
</dbReference>
<evidence type="ECO:0000313" key="2">
    <source>
        <dbReference type="EMBL" id="GCA62565.1"/>
    </source>
</evidence>
<dbReference type="AlphaFoldDB" id="A0A391NL65"/>
<dbReference type="EMBL" id="BDIP01000923">
    <property type="protein sequence ID" value="GCA62565.1"/>
    <property type="molecule type" value="Genomic_DNA"/>
</dbReference>
<feature type="region of interest" description="Disordered" evidence="1">
    <location>
        <begin position="1"/>
        <end position="30"/>
    </location>
</feature>
<evidence type="ECO:0000256" key="1">
    <source>
        <dbReference type="SAM" id="MobiDB-lite"/>
    </source>
</evidence>
<reference evidence="2 3" key="1">
    <citation type="journal article" date="2018" name="PLoS ONE">
        <title>The draft genome of Kipferlia bialata reveals reductive genome evolution in fornicate parasites.</title>
        <authorList>
            <person name="Tanifuji G."/>
            <person name="Takabayashi S."/>
            <person name="Kume K."/>
            <person name="Takagi M."/>
            <person name="Nakayama T."/>
            <person name="Kamikawa R."/>
            <person name="Inagaki Y."/>
            <person name="Hashimoto T."/>
        </authorList>
    </citation>
    <scope>NUCLEOTIDE SEQUENCE [LARGE SCALE GENOMIC DNA]</scope>
    <source>
        <strain evidence="2">NY0173</strain>
    </source>
</reference>
<gene>
    <name evidence="2" type="ORF">KIPB_004353</name>
</gene>
<evidence type="ECO:0000313" key="3">
    <source>
        <dbReference type="Proteomes" id="UP000265618"/>
    </source>
</evidence>
<feature type="non-terminal residue" evidence="2">
    <location>
        <position position="30"/>
    </location>
</feature>
<accession>A0A391NL65</accession>
<name>A0A391NL65_9EUKA</name>
<proteinExistence type="predicted"/>
<sequence length="30" mass="3030">MGGALSCCGQGSGRDGVSPTRQIQPPLPIF</sequence>
<protein>
    <submittedName>
        <fullName evidence="2">Uncharacterized protein</fullName>
    </submittedName>
</protein>
<comment type="caution">
    <text evidence="2">The sequence shown here is derived from an EMBL/GenBank/DDBJ whole genome shotgun (WGS) entry which is preliminary data.</text>
</comment>